<evidence type="ECO:0000259" key="3">
    <source>
        <dbReference type="Pfam" id="PF02834"/>
    </source>
</evidence>
<dbReference type="RefSeq" id="WP_181614031.1">
    <property type="nucleotide sequence ID" value="NZ_BAABAM010000009.1"/>
</dbReference>
<dbReference type="Proteomes" id="UP000530928">
    <property type="component" value="Unassembled WGS sequence"/>
</dbReference>
<dbReference type="GO" id="GO:0016874">
    <property type="term" value="F:ligase activity"/>
    <property type="evidence" value="ECO:0007669"/>
    <property type="project" value="UniProtKB-KW"/>
</dbReference>
<dbReference type="EMBL" id="JACDUR010000007">
    <property type="protein sequence ID" value="MBA2895261.1"/>
    <property type="molecule type" value="Genomic_DNA"/>
</dbReference>
<feature type="short sequence motif" description="HXTX 2" evidence="2">
    <location>
        <begin position="126"/>
        <end position="129"/>
    </location>
</feature>
<feature type="domain" description="Phosphoesterase HXTX" evidence="3">
    <location>
        <begin position="97"/>
        <end position="168"/>
    </location>
</feature>
<comment type="similarity">
    <text evidence="2">Belongs to the 2H phosphoesterase superfamily. ThpR family.</text>
</comment>
<evidence type="ECO:0000313" key="5">
    <source>
        <dbReference type="Proteomes" id="UP000530928"/>
    </source>
</evidence>
<dbReference type="NCBIfam" id="TIGR02258">
    <property type="entry name" value="2_5_ligase"/>
    <property type="match status" value="1"/>
</dbReference>
<dbReference type="Gene3D" id="3.90.1140.10">
    <property type="entry name" value="Cyclic phosphodiesterase"/>
    <property type="match status" value="1"/>
</dbReference>
<name>A0A7W0CQ35_9ACTN</name>
<evidence type="ECO:0000256" key="2">
    <source>
        <dbReference type="HAMAP-Rule" id="MF_01940"/>
    </source>
</evidence>
<dbReference type="InterPro" id="IPR014051">
    <property type="entry name" value="Phosphoesterase_HXTX"/>
</dbReference>
<proteinExistence type="inferred from homology"/>
<feature type="active site" description="Proton donor" evidence="2">
    <location>
        <position position="40"/>
    </location>
</feature>
<organism evidence="4 5">
    <name type="scientific">Nonomuraea soli</name>
    <dbReference type="NCBI Taxonomy" id="1032476"/>
    <lineage>
        <taxon>Bacteria</taxon>
        <taxon>Bacillati</taxon>
        <taxon>Actinomycetota</taxon>
        <taxon>Actinomycetes</taxon>
        <taxon>Streptosporangiales</taxon>
        <taxon>Streptosporangiaceae</taxon>
        <taxon>Nonomuraea</taxon>
    </lineage>
</organism>
<accession>A0A7W0CQ35</accession>
<dbReference type="AlphaFoldDB" id="A0A7W0CQ35"/>
<evidence type="ECO:0000313" key="4">
    <source>
        <dbReference type="EMBL" id="MBA2895261.1"/>
    </source>
</evidence>
<dbReference type="Pfam" id="PF02834">
    <property type="entry name" value="LigT_PEase"/>
    <property type="match status" value="2"/>
</dbReference>
<dbReference type="HAMAP" id="MF_01940">
    <property type="entry name" value="RNA_CPDase"/>
    <property type="match status" value="1"/>
</dbReference>
<dbReference type="EC" id="3.1.4.58" evidence="2"/>
<dbReference type="SUPFAM" id="SSF55144">
    <property type="entry name" value="LigT-like"/>
    <property type="match status" value="1"/>
</dbReference>
<dbReference type="PANTHER" id="PTHR35561:SF1">
    <property type="entry name" value="RNA 2',3'-CYCLIC PHOSPHODIESTERASE"/>
    <property type="match status" value="1"/>
</dbReference>
<protein>
    <recommendedName>
        <fullName evidence="2">RNA 2',3'-cyclic phosphodiesterase</fullName>
        <shortName evidence="2">RNA 2',3'-CPDase</shortName>
        <ecNumber evidence="2">3.1.4.58</ecNumber>
    </recommendedName>
</protein>
<comment type="caution">
    <text evidence="4">The sequence shown here is derived from an EMBL/GenBank/DDBJ whole genome shotgun (WGS) entry which is preliminary data.</text>
</comment>
<keyword evidence="5" id="KW-1185">Reference proteome</keyword>
<dbReference type="PANTHER" id="PTHR35561">
    <property type="entry name" value="RNA 2',3'-CYCLIC PHOSPHODIESTERASE"/>
    <property type="match status" value="1"/>
</dbReference>
<feature type="active site" description="Proton acceptor" evidence="2">
    <location>
        <position position="126"/>
    </location>
</feature>
<dbReference type="GO" id="GO:0004113">
    <property type="term" value="F:2',3'-cyclic-nucleotide 3'-phosphodiesterase activity"/>
    <property type="evidence" value="ECO:0007669"/>
    <property type="project" value="InterPro"/>
</dbReference>
<dbReference type="InterPro" id="IPR004175">
    <property type="entry name" value="RNA_CPDase"/>
</dbReference>
<sequence length="180" mass="19795">MRLFAALIPPEDVLDEVERAVAPFSGRVPGLRWPARETWHVTLGFFGEVPDRALPELETRLARAVSRHKALDVAFEGFGAFSSPRRGRVLWTGMTGDPAHRLADSVKAGARRAGAAQTDDKRLHAHLTLARSKAEQDLRPLIEALGPFASSPWRAAEVHLVRSHLGPPLRYESLASWALG</sequence>
<evidence type="ECO:0000256" key="1">
    <source>
        <dbReference type="ARBA" id="ARBA00022801"/>
    </source>
</evidence>
<gene>
    <name evidence="4" type="ORF">HNR30_006647</name>
</gene>
<keyword evidence="4" id="KW-0436">Ligase</keyword>
<feature type="short sequence motif" description="HXTX 1" evidence="2">
    <location>
        <begin position="40"/>
        <end position="43"/>
    </location>
</feature>
<comment type="catalytic activity">
    <reaction evidence="2">
        <text>a 3'-end 2',3'-cyclophospho-ribonucleotide-RNA + H2O = a 3'-end 2'-phospho-ribonucleotide-RNA + H(+)</text>
        <dbReference type="Rhea" id="RHEA:11828"/>
        <dbReference type="Rhea" id="RHEA-COMP:10464"/>
        <dbReference type="Rhea" id="RHEA-COMP:17353"/>
        <dbReference type="ChEBI" id="CHEBI:15377"/>
        <dbReference type="ChEBI" id="CHEBI:15378"/>
        <dbReference type="ChEBI" id="CHEBI:83064"/>
        <dbReference type="ChEBI" id="CHEBI:173113"/>
        <dbReference type="EC" id="3.1.4.58"/>
    </reaction>
</comment>
<reference evidence="4 5" key="1">
    <citation type="submission" date="2020-07" db="EMBL/GenBank/DDBJ databases">
        <title>Genomic Encyclopedia of Type Strains, Phase IV (KMG-IV): sequencing the most valuable type-strain genomes for metagenomic binning, comparative biology and taxonomic classification.</title>
        <authorList>
            <person name="Goeker M."/>
        </authorList>
    </citation>
    <scope>NUCLEOTIDE SEQUENCE [LARGE SCALE GENOMIC DNA]</scope>
    <source>
        <strain evidence="4 5">DSM 45533</strain>
    </source>
</reference>
<keyword evidence="1 2" id="KW-0378">Hydrolase</keyword>
<feature type="domain" description="Phosphoesterase HXTX" evidence="3">
    <location>
        <begin position="9"/>
        <end position="91"/>
    </location>
</feature>
<comment type="function">
    <text evidence="2">Hydrolyzes RNA 2',3'-cyclic phosphodiester to an RNA 2'-phosphomonoester.</text>
</comment>
<dbReference type="InterPro" id="IPR009097">
    <property type="entry name" value="Cyclic_Pdiesterase"/>
</dbReference>
<dbReference type="GO" id="GO:0008664">
    <property type="term" value="F:RNA 2',3'-cyclic 3'-phosphodiesterase activity"/>
    <property type="evidence" value="ECO:0007669"/>
    <property type="project" value="UniProtKB-EC"/>
</dbReference>